<evidence type="ECO:0000256" key="1">
    <source>
        <dbReference type="SAM" id="MobiDB-lite"/>
    </source>
</evidence>
<reference evidence="2 3" key="1">
    <citation type="submission" date="2023-08" db="EMBL/GenBank/DDBJ databases">
        <title>A Necator americanus chromosomal reference genome.</title>
        <authorList>
            <person name="Ilik V."/>
            <person name="Petrzelkova K.J."/>
            <person name="Pardy F."/>
            <person name="Fuh T."/>
            <person name="Niatou-Singa F.S."/>
            <person name="Gouil Q."/>
            <person name="Baker L."/>
            <person name="Ritchie M.E."/>
            <person name="Jex A.R."/>
            <person name="Gazzola D."/>
            <person name="Li H."/>
            <person name="Toshio Fujiwara R."/>
            <person name="Zhan B."/>
            <person name="Aroian R.V."/>
            <person name="Pafco B."/>
            <person name="Schwarz E.M."/>
        </authorList>
    </citation>
    <scope>NUCLEOTIDE SEQUENCE [LARGE SCALE GENOMIC DNA]</scope>
    <source>
        <strain evidence="2 3">Aroian</strain>
        <tissue evidence="2">Whole animal</tissue>
    </source>
</reference>
<protein>
    <submittedName>
        <fullName evidence="2">Uncharacterized protein</fullName>
    </submittedName>
</protein>
<dbReference type="Proteomes" id="UP001303046">
    <property type="component" value="Unassembled WGS sequence"/>
</dbReference>
<gene>
    <name evidence="2" type="primary">Necator_chrII.g7618</name>
    <name evidence="2" type="ORF">RB195_019824</name>
</gene>
<keyword evidence="3" id="KW-1185">Reference proteome</keyword>
<feature type="compositionally biased region" description="Basic and acidic residues" evidence="1">
    <location>
        <begin position="112"/>
        <end position="121"/>
    </location>
</feature>
<comment type="caution">
    <text evidence="2">The sequence shown here is derived from an EMBL/GenBank/DDBJ whole genome shotgun (WGS) entry which is preliminary data.</text>
</comment>
<feature type="compositionally biased region" description="Basic and acidic residues" evidence="1">
    <location>
        <begin position="26"/>
        <end position="44"/>
    </location>
</feature>
<accession>A0ABR1CIR6</accession>
<feature type="region of interest" description="Disordered" evidence="1">
    <location>
        <begin position="19"/>
        <end position="45"/>
    </location>
</feature>
<name>A0ABR1CIR6_NECAM</name>
<dbReference type="EMBL" id="JAVFWL010000002">
    <property type="protein sequence ID" value="KAK6737355.1"/>
    <property type="molecule type" value="Genomic_DNA"/>
</dbReference>
<evidence type="ECO:0000313" key="2">
    <source>
        <dbReference type="EMBL" id="KAK6737355.1"/>
    </source>
</evidence>
<organism evidence="2 3">
    <name type="scientific">Necator americanus</name>
    <name type="common">Human hookworm</name>
    <dbReference type="NCBI Taxonomy" id="51031"/>
    <lineage>
        <taxon>Eukaryota</taxon>
        <taxon>Metazoa</taxon>
        <taxon>Ecdysozoa</taxon>
        <taxon>Nematoda</taxon>
        <taxon>Chromadorea</taxon>
        <taxon>Rhabditida</taxon>
        <taxon>Rhabditina</taxon>
        <taxon>Rhabditomorpha</taxon>
        <taxon>Strongyloidea</taxon>
        <taxon>Ancylostomatidae</taxon>
        <taxon>Bunostominae</taxon>
        <taxon>Necator</taxon>
    </lineage>
</organism>
<feature type="region of interest" description="Disordered" evidence="1">
    <location>
        <begin position="89"/>
        <end position="121"/>
    </location>
</feature>
<proteinExistence type="predicted"/>
<sequence>MGLGCSIYAQRNEHIRVHQLRLSGPRNEHEERPVPGAGEEDRKHLAPCSPLQHHHLPALTYTSETCTKFNTADPIGRFLHEVLDDLHVPEEGGLGASGTRSEQMEGLPSSLDKLEERRESR</sequence>
<evidence type="ECO:0000313" key="3">
    <source>
        <dbReference type="Proteomes" id="UP001303046"/>
    </source>
</evidence>